<feature type="transmembrane region" description="Helical" evidence="1">
    <location>
        <begin position="36"/>
        <end position="54"/>
    </location>
</feature>
<feature type="transmembrane region" description="Helical" evidence="1">
    <location>
        <begin position="97"/>
        <end position="120"/>
    </location>
</feature>
<reference evidence="2 3" key="1">
    <citation type="submission" date="2015-09" db="EMBL/GenBank/DDBJ databases">
        <authorList>
            <consortium name="Pathogen Informatics"/>
        </authorList>
    </citation>
    <scope>NUCLEOTIDE SEQUENCE [LARGE SCALE GENOMIC DNA]</scope>
    <source>
        <strain evidence="2 3">2789STDY5608791</strain>
    </source>
</reference>
<sequence>MTNFPDIFSYFINSYIFVSNNYIYTNHMESFLTSQTFNLIVILFSIITIAYLGLKYGKTVQGKKLHICYICGICILVIIELITYICVNNGNSTDIISYISFASTLSSLLLSVVAIIYAIVSNNKGEVQYAKIDAASDRISQSVNIFSIRSEKLSSDINSILLKLEEVKSISTDTREAIISGSGENFNNQEQANTTQNLVDNIVNNYISYGSFIGNLSLLACVYSKELNIPFNADDILLPDSQANSMYIFGYIIASSALGIVTAQNINNKFQVIGFYQTIKPLLIKNLIDYIKKTEDINAREYNQNTYNHMKSFFSIKD</sequence>
<protein>
    <submittedName>
        <fullName evidence="2">Uncharacterized protein</fullName>
    </submittedName>
</protein>
<evidence type="ECO:0000313" key="2">
    <source>
        <dbReference type="EMBL" id="CUO87896.1"/>
    </source>
</evidence>
<proteinExistence type="predicted"/>
<name>A0A174IP07_BACUN</name>
<organism evidence="2 3">
    <name type="scientific">Bacteroides uniformis</name>
    <dbReference type="NCBI Taxonomy" id="820"/>
    <lineage>
        <taxon>Bacteria</taxon>
        <taxon>Pseudomonadati</taxon>
        <taxon>Bacteroidota</taxon>
        <taxon>Bacteroidia</taxon>
        <taxon>Bacteroidales</taxon>
        <taxon>Bacteroidaceae</taxon>
        <taxon>Bacteroides</taxon>
    </lineage>
</organism>
<feature type="transmembrane region" description="Helical" evidence="1">
    <location>
        <begin position="245"/>
        <end position="263"/>
    </location>
</feature>
<dbReference type="Proteomes" id="UP000095419">
    <property type="component" value="Unassembled WGS sequence"/>
</dbReference>
<keyword evidence="1" id="KW-1133">Transmembrane helix</keyword>
<keyword evidence="1" id="KW-0472">Membrane</keyword>
<evidence type="ECO:0000313" key="3">
    <source>
        <dbReference type="Proteomes" id="UP000095419"/>
    </source>
</evidence>
<evidence type="ECO:0000256" key="1">
    <source>
        <dbReference type="SAM" id="Phobius"/>
    </source>
</evidence>
<feature type="transmembrane region" description="Helical" evidence="1">
    <location>
        <begin position="206"/>
        <end position="225"/>
    </location>
</feature>
<dbReference type="AlphaFoldDB" id="A0A174IP07"/>
<dbReference type="EMBL" id="CYZF01000007">
    <property type="protein sequence ID" value="CUO87896.1"/>
    <property type="molecule type" value="Genomic_DNA"/>
</dbReference>
<accession>A0A174IP07</accession>
<keyword evidence="1" id="KW-0812">Transmembrane</keyword>
<feature type="transmembrane region" description="Helical" evidence="1">
    <location>
        <begin position="66"/>
        <end position="85"/>
    </location>
</feature>
<gene>
    <name evidence="2" type="ORF">ERS417307_02631</name>
</gene>